<gene>
    <name evidence="6" type="ORF">EDM22_00770</name>
</gene>
<protein>
    <submittedName>
        <fullName evidence="6">LacI family transcriptional regulator</fullName>
    </submittedName>
</protein>
<dbReference type="PANTHER" id="PTHR30146">
    <property type="entry name" value="LACI-RELATED TRANSCRIPTIONAL REPRESSOR"/>
    <property type="match status" value="1"/>
</dbReference>
<dbReference type="SMART" id="SM00354">
    <property type="entry name" value="HTH_LACI"/>
    <property type="match status" value="1"/>
</dbReference>
<name>A0A3M8AM51_9MICO</name>
<reference evidence="6 7" key="1">
    <citation type="submission" date="2018-10" db="EMBL/GenBank/DDBJ databases">
        <title>Isolation, diversity and antibacterial activity of antinobacteria from the wheat rhizosphere soil.</title>
        <authorList>
            <person name="Sun T."/>
        </authorList>
    </citation>
    <scope>NUCLEOTIDE SEQUENCE [LARGE SCALE GENOMIC DNA]</scope>
    <source>
        <strain evidence="6 7">SJ-23</strain>
    </source>
</reference>
<dbReference type="InterPro" id="IPR046335">
    <property type="entry name" value="LacI/GalR-like_sensor"/>
</dbReference>
<dbReference type="AlphaFoldDB" id="A0A3M8AM51"/>
<dbReference type="InterPro" id="IPR010982">
    <property type="entry name" value="Lambda_DNA-bd_dom_sf"/>
</dbReference>
<proteinExistence type="predicted"/>
<dbReference type="SUPFAM" id="SSF47413">
    <property type="entry name" value="lambda repressor-like DNA-binding domains"/>
    <property type="match status" value="1"/>
</dbReference>
<evidence type="ECO:0000256" key="2">
    <source>
        <dbReference type="ARBA" id="ARBA00023125"/>
    </source>
</evidence>
<dbReference type="Gene3D" id="3.40.50.2300">
    <property type="match status" value="2"/>
</dbReference>
<dbReference type="PROSITE" id="PS00356">
    <property type="entry name" value="HTH_LACI_1"/>
    <property type="match status" value="1"/>
</dbReference>
<dbReference type="GO" id="GO:0000976">
    <property type="term" value="F:transcription cis-regulatory region binding"/>
    <property type="evidence" value="ECO:0007669"/>
    <property type="project" value="TreeGrafter"/>
</dbReference>
<dbReference type="PANTHER" id="PTHR30146:SF153">
    <property type="entry name" value="LACTOSE OPERON REPRESSOR"/>
    <property type="match status" value="1"/>
</dbReference>
<dbReference type="GO" id="GO:0003700">
    <property type="term" value="F:DNA-binding transcription factor activity"/>
    <property type="evidence" value="ECO:0007669"/>
    <property type="project" value="TreeGrafter"/>
</dbReference>
<sequence>MLPITLRVKSQFDIVMQITSQRLGRSIDRRVGMVERAGRLEPRTDAPSPGRPSADPVPGTGRNPVPRPVPAKAATIYDVAQAAGVSHQTVSRFLKGFAGIRPETREKVERALDELDYRPNLTARSLKSGRSHRIGALTHELSNVGPSRVAEGASAAARECGYVLDLVSLDARSAGEIERSLDLITQHELAGVLALSSTDEMTRAFETTEFRVPVFIDAESDDAVTGRRSGLAQVGIPALIDHLAELGHRSFLHIAGPPMWRAARNRILAYDRELEARGLHSAGVLPGDWSARSGYEAIAALPRLPEATAIVAANDQTALGAMLALKERGVRIPEDISVVGIDDIPESPYFDPPLTTVHIDFEMQGRASVYRLIAQIEHAESRPVVVPPPRLVVRRSSGPAAHA</sequence>
<dbReference type="CDD" id="cd01392">
    <property type="entry name" value="HTH_LacI"/>
    <property type="match status" value="1"/>
</dbReference>
<evidence type="ECO:0000313" key="6">
    <source>
        <dbReference type="EMBL" id="RNB52282.1"/>
    </source>
</evidence>
<dbReference type="Proteomes" id="UP000275048">
    <property type="component" value="Unassembled WGS sequence"/>
</dbReference>
<dbReference type="Pfam" id="PF13377">
    <property type="entry name" value="Peripla_BP_3"/>
    <property type="match status" value="1"/>
</dbReference>
<evidence type="ECO:0000259" key="5">
    <source>
        <dbReference type="PROSITE" id="PS50932"/>
    </source>
</evidence>
<dbReference type="CDD" id="cd01574">
    <property type="entry name" value="PBP1_LacI"/>
    <property type="match status" value="1"/>
</dbReference>
<dbReference type="InterPro" id="IPR000843">
    <property type="entry name" value="HTH_LacI"/>
</dbReference>
<feature type="region of interest" description="Disordered" evidence="4">
    <location>
        <begin position="34"/>
        <end position="69"/>
    </location>
</feature>
<dbReference type="Gene3D" id="1.10.260.40">
    <property type="entry name" value="lambda repressor-like DNA-binding domains"/>
    <property type="match status" value="1"/>
</dbReference>
<evidence type="ECO:0000256" key="3">
    <source>
        <dbReference type="ARBA" id="ARBA00023163"/>
    </source>
</evidence>
<dbReference type="EMBL" id="RHHB01000001">
    <property type="protein sequence ID" value="RNB52282.1"/>
    <property type="molecule type" value="Genomic_DNA"/>
</dbReference>
<feature type="compositionally biased region" description="Basic and acidic residues" evidence="4">
    <location>
        <begin position="34"/>
        <end position="44"/>
    </location>
</feature>
<keyword evidence="1" id="KW-0805">Transcription regulation</keyword>
<accession>A0A3M8AM51</accession>
<dbReference type="PROSITE" id="PS50932">
    <property type="entry name" value="HTH_LACI_2"/>
    <property type="match status" value="1"/>
</dbReference>
<evidence type="ECO:0000313" key="7">
    <source>
        <dbReference type="Proteomes" id="UP000275048"/>
    </source>
</evidence>
<dbReference type="OrthoDB" id="9785139at2"/>
<evidence type="ECO:0000256" key="1">
    <source>
        <dbReference type="ARBA" id="ARBA00023015"/>
    </source>
</evidence>
<organism evidence="6 7">
    <name type="scientific">Agromyces tardus</name>
    <dbReference type="NCBI Taxonomy" id="2583849"/>
    <lineage>
        <taxon>Bacteria</taxon>
        <taxon>Bacillati</taxon>
        <taxon>Actinomycetota</taxon>
        <taxon>Actinomycetes</taxon>
        <taxon>Micrococcales</taxon>
        <taxon>Microbacteriaceae</taxon>
        <taxon>Agromyces</taxon>
    </lineage>
</organism>
<keyword evidence="7" id="KW-1185">Reference proteome</keyword>
<keyword evidence="3" id="KW-0804">Transcription</keyword>
<evidence type="ECO:0000256" key="4">
    <source>
        <dbReference type="SAM" id="MobiDB-lite"/>
    </source>
</evidence>
<feature type="domain" description="HTH lacI-type" evidence="5">
    <location>
        <begin position="74"/>
        <end position="128"/>
    </location>
</feature>
<comment type="caution">
    <text evidence="6">The sequence shown here is derived from an EMBL/GenBank/DDBJ whole genome shotgun (WGS) entry which is preliminary data.</text>
</comment>
<dbReference type="InterPro" id="IPR028082">
    <property type="entry name" value="Peripla_BP_I"/>
</dbReference>
<keyword evidence="2" id="KW-0238">DNA-binding</keyword>
<dbReference type="Pfam" id="PF00356">
    <property type="entry name" value="LacI"/>
    <property type="match status" value="1"/>
</dbReference>
<dbReference type="SUPFAM" id="SSF53822">
    <property type="entry name" value="Periplasmic binding protein-like I"/>
    <property type="match status" value="1"/>
</dbReference>